<dbReference type="KEGG" id="aiq:Azoinq_09780"/>
<dbReference type="GO" id="GO:0007165">
    <property type="term" value="P:signal transduction"/>
    <property type="evidence" value="ECO:0007669"/>
    <property type="project" value="UniProtKB-KW"/>
</dbReference>
<evidence type="ECO:0000256" key="1">
    <source>
        <dbReference type="ARBA" id="ARBA00004370"/>
    </source>
</evidence>
<sequence>MTFKQRLYLLIAAAIIGLSVVGAFSFHNLGRVYEAASYANVNTVPSLDILDAALRDFGKLRVRVYRHVMNTDPAKLPETEQKLFESFQAMAKDFDNYEKVISDARDKELLATDRKALEEYRQSLNATLEAMRSHRAADALVQLEKTRTLSEKVYDGLSEHFTYNKELGDKAAAEAQKIQSTANTVTSLVLLTTIVIALGIGIMIVRISSRQLGGDPAYAAECVGRIANGKLDEEIRLNAGDKSSLLADMAHMQDTIRKLLQEMDHMSAEHDKGDIDVVIAAKSYPGQFCTMAEGINAMVAGHLSVKRKAMACVMEFGRGNFDAPLEQFPGKKAFINENIEQVRRNLKALIEDTSTLAAAATRGQLDLRADATRHEGDFRRIVQGINDTLDAIILPLNDAMGVLKAVEGGDLSQSIQANYQGKLKELSDSVNSMVDRLSTVVQEVRTSADALTTASEQISATSQSLSSSASQQSSSVEETSASMEQMSSSINQNTDNASVTDGIAAKAATQAVEGGKAVTDTVAAMKSIANKIGIIDDIAYQTNLLALNAAIEAARAGEHGKGFAVVAAEVRKLAERSQVAAQEISQVATDSVSLAEHAGNLLDEIVPSIKKTSDLVQEITAASKEQALGVGQINGAMSQLTQTTQQNAAASEELAATAEEMTGQAEQLQQLMGFFRTRGGNQSSHGRNTFAVQAPKAAVKEEPRGVSNEACGDFVQF</sequence>
<feature type="transmembrane region" description="Helical" evidence="7">
    <location>
        <begin position="185"/>
        <end position="205"/>
    </location>
</feature>
<evidence type="ECO:0000256" key="7">
    <source>
        <dbReference type="SAM" id="Phobius"/>
    </source>
</evidence>
<feature type="compositionally biased region" description="Polar residues" evidence="6">
    <location>
        <begin position="483"/>
        <end position="495"/>
    </location>
</feature>
<dbReference type="CDD" id="cd17528">
    <property type="entry name" value="HAMP_III"/>
    <property type="match status" value="1"/>
</dbReference>
<dbReference type="InterPro" id="IPR041395">
    <property type="entry name" value="McpB_HAMP_3rd"/>
</dbReference>
<evidence type="ECO:0000256" key="2">
    <source>
        <dbReference type="ARBA" id="ARBA00022500"/>
    </source>
</evidence>
<evidence type="ECO:0000259" key="9">
    <source>
        <dbReference type="PROSITE" id="PS50885"/>
    </source>
</evidence>
<keyword evidence="4" id="KW-0807">Transducer</keyword>
<feature type="domain" description="Methyl-accepting transducer" evidence="8">
    <location>
        <begin position="447"/>
        <end position="662"/>
    </location>
</feature>
<keyword evidence="5" id="KW-0175">Coiled coil</keyword>
<dbReference type="PANTHER" id="PTHR43531:SF11">
    <property type="entry name" value="METHYL-ACCEPTING CHEMOTAXIS PROTEIN 3"/>
    <property type="match status" value="1"/>
</dbReference>
<keyword evidence="7" id="KW-1133">Transmembrane helix</keyword>
<feature type="compositionally biased region" description="Low complexity" evidence="6">
    <location>
        <begin position="459"/>
        <end position="482"/>
    </location>
</feature>
<dbReference type="SMART" id="SM00304">
    <property type="entry name" value="HAMP"/>
    <property type="match status" value="2"/>
</dbReference>
<evidence type="ECO:0000313" key="11">
    <source>
        <dbReference type="Proteomes" id="UP000683428"/>
    </source>
</evidence>
<accession>A0A975SKS3</accession>
<dbReference type="PROSITE" id="PS50111">
    <property type="entry name" value="CHEMOTAXIS_TRANSDUC_2"/>
    <property type="match status" value="1"/>
</dbReference>
<dbReference type="AlphaFoldDB" id="A0A975SKS3"/>
<reference evidence="10" key="1">
    <citation type="submission" date="2020-11" db="EMBL/GenBank/DDBJ databases">
        <title>Azospira inquinata sp. nov.</title>
        <authorList>
            <person name="Moe W.M."/>
            <person name="Mikes M.C."/>
        </authorList>
    </citation>
    <scope>NUCLEOTIDE SEQUENCE</scope>
    <source>
        <strain evidence="10">Azo-3</strain>
    </source>
</reference>
<evidence type="ECO:0000256" key="4">
    <source>
        <dbReference type="PROSITE-ProRule" id="PRU00284"/>
    </source>
</evidence>
<feature type="domain" description="HAMP" evidence="9">
    <location>
        <begin position="390"/>
        <end position="442"/>
    </location>
</feature>
<dbReference type="Pfam" id="PF12729">
    <property type="entry name" value="4HB_MCP_1"/>
    <property type="match status" value="1"/>
</dbReference>
<evidence type="ECO:0000259" key="8">
    <source>
        <dbReference type="PROSITE" id="PS50111"/>
    </source>
</evidence>
<dbReference type="CDD" id="cd17527">
    <property type="entry name" value="HAMP_II"/>
    <property type="match status" value="1"/>
</dbReference>
<dbReference type="FunFam" id="1.10.287.950:FF:000001">
    <property type="entry name" value="Methyl-accepting chemotaxis sensory transducer"/>
    <property type="match status" value="1"/>
</dbReference>
<organism evidence="10 11">
    <name type="scientific">Azospira inquinata</name>
    <dbReference type="NCBI Taxonomy" id="2785627"/>
    <lineage>
        <taxon>Bacteria</taxon>
        <taxon>Pseudomonadati</taxon>
        <taxon>Pseudomonadota</taxon>
        <taxon>Betaproteobacteria</taxon>
        <taxon>Rhodocyclales</taxon>
        <taxon>Rhodocyclaceae</taxon>
        <taxon>Azospira</taxon>
    </lineage>
</organism>
<dbReference type="RefSeq" id="WP_216129567.1">
    <property type="nucleotide sequence ID" value="NZ_CP064782.1"/>
</dbReference>
<keyword evidence="2" id="KW-0145">Chemotaxis</keyword>
<dbReference type="GO" id="GO:0016020">
    <property type="term" value="C:membrane"/>
    <property type="evidence" value="ECO:0007669"/>
    <property type="project" value="UniProtKB-SubCell"/>
</dbReference>
<dbReference type="CDD" id="cd06225">
    <property type="entry name" value="HAMP"/>
    <property type="match status" value="1"/>
</dbReference>
<keyword evidence="7" id="KW-0472">Membrane</keyword>
<dbReference type="Pfam" id="PF18947">
    <property type="entry name" value="HAMP_2"/>
    <property type="match status" value="1"/>
</dbReference>
<dbReference type="InterPro" id="IPR004089">
    <property type="entry name" value="MCPsignal_dom"/>
</dbReference>
<keyword evidence="7" id="KW-0812">Transmembrane</keyword>
<feature type="coiled-coil region" evidence="5">
    <location>
        <begin position="640"/>
        <end position="671"/>
    </location>
</feature>
<protein>
    <submittedName>
        <fullName evidence="10">MCP four helix bundle domain-containing protein</fullName>
    </submittedName>
</protein>
<evidence type="ECO:0000313" key="10">
    <source>
        <dbReference type="EMBL" id="QWT48157.1"/>
    </source>
</evidence>
<dbReference type="PANTHER" id="PTHR43531">
    <property type="entry name" value="PROTEIN ICFG"/>
    <property type="match status" value="1"/>
</dbReference>
<dbReference type="Pfam" id="PF00015">
    <property type="entry name" value="MCPsignal"/>
    <property type="match status" value="1"/>
</dbReference>
<dbReference type="Proteomes" id="UP000683428">
    <property type="component" value="Chromosome"/>
</dbReference>
<evidence type="ECO:0000256" key="6">
    <source>
        <dbReference type="SAM" id="MobiDB-lite"/>
    </source>
</evidence>
<gene>
    <name evidence="10" type="ORF">Azoinq_09780</name>
</gene>
<evidence type="ECO:0000256" key="5">
    <source>
        <dbReference type="SAM" id="Coils"/>
    </source>
</evidence>
<evidence type="ECO:0000256" key="3">
    <source>
        <dbReference type="ARBA" id="ARBA00029447"/>
    </source>
</evidence>
<dbReference type="InterPro" id="IPR024478">
    <property type="entry name" value="HlyB_4HB_MCP"/>
</dbReference>
<comment type="similarity">
    <text evidence="3">Belongs to the methyl-accepting chemotaxis (MCP) protein family.</text>
</comment>
<feature type="region of interest" description="Disordered" evidence="6">
    <location>
        <begin position="459"/>
        <end position="495"/>
    </location>
</feature>
<proteinExistence type="inferred from homology"/>
<dbReference type="PROSITE" id="PS50885">
    <property type="entry name" value="HAMP"/>
    <property type="match status" value="1"/>
</dbReference>
<dbReference type="EMBL" id="CP064782">
    <property type="protein sequence ID" value="QWT48157.1"/>
    <property type="molecule type" value="Genomic_DNA"/>
</dbReference>
<name>A0A975SKS3_9RHOO</name>
<dbReference type="Pfam" id="PF18575">
    <property type="entry name" value="HAMP_N3"/>
    <property type="match status" value="1"/>
</dbReference>
<keyword evidence="11" id="KW-1185">Reference proteome</keyword>
<dbReference type="GO" id="GO:0006935">
    <property type="term" value="P:chemotaxis"/>
    <property type="evidence" value="ECO:0007669"/>
    <property type="project" value="UniProtKB-KW"/>
</dbReference>
<dbReference type="CDD" id="cd11386">
    <property type="entry name" value="MCP_signal"/>
    <property type="match status" value="1"/>
</dbReference>
<dbReference type="InterPro" id="IPR051310">
    <property type="entry name" value="MCP_chemotaxis"/>
</dbReference>
<dbReference type="InterPro" id="IPR003660">
    <property type="entry name" value="HAMP_dom"/>
</dbReference>
<comment type="subcellular location">
    <subcellularLocation>
        <location evidence="1">Membrane</location>
    </subcellularLocation>
</comment>
<dbReference type="SMART" id="SM00283">
    <property type="entry name" value="MA"/>
    <property type="match status" value="1"/>
</dbReference>